<name>A0A0L8FX80_OCTBM</name>
<dbReference type="EMBL" id="KQ425537">
    <property type="protein sequence ID" value="KOF69351.1"/>
    <property type="molecule type" value="Genomic_DNA"/>
</dbReference>
<proteinExistence type="predicted"/>
<reference evidence="1" key="1">
    <citation type="submission" date="2015-07" db="EMBL/GenBank/DDBJ databases">
        <title>MeaNS - Measles Nucleotide Surveillance Program.</title>
        <authorList>
            <person name="Tran T."/>
            <person name="Druce J."/>
        </authorList>
    </citation>
    <scope>NUCLEOTIDE SEQUENCE</scope>
    <source>
        <strain evidence="1">UCB-OBI-ISO-001</strain>
        <tissue evidence="1">Gonad</tissue>
    </source>
</reference>
<dbReference type="AlphaFoldDB" id="A0A0L8FX80"/>
<organism evidence="1">
    <name type="scientific">Octopus bimaculoides</name>
    <name type="common">California two-spotted octopus</name>
    <dbReference type="NCBI Taxonomy" id="37653"/>
    <lineage>
        <taxon>Eukaryota</taxon>
        <taxon>Metazoa</taxon>
        <taxon>Spiralia</taxon>
        <taxon>Lophotrochozoa</taxon>
        <taxon>Mollusca</taxon>
        <taxon>Cephalopoda</taxon>
        <taxon>Coleoidea</taxon>
        <taxon>Octopodiformes</taxon>
        <taxon>Octopoda</taxon>
        <taxon>Incirrata</taxon>
        <taxon>Octopodidae</taxon>
        <taxon>Octopus</taxon>
    </lineage>
</organism>
<evidence type="ECO:0000313" key="1">
    <source>
        <dbReference type="EMBL" id="KOF69351.1"/>
    </source>
</evidence>
<sequence length="104" mass="11699">MTQSYKTVEKVYIQLELFGTLLESVFTEKAIDITFLPSNHVLLYWYILSKHKHKCVVMVFTSQLHVPVSLFGLTSLVSRSGSCNLNVCMFVVSLVAFISCGSCK</sequence>
<gene>
    <name evidence="1" type="ORF">OCBIM_22005165mg</name>
</gene>
<protein>
    <submittedName>
        <fullName evidence="1">Uncharacterized protein</fullName>
    </submittedName>
</protein>
<accession>A0A0L8FX80</accession>